<dbReference type="GO" id="GO:0071897">
    <property type="term" value="P:DNA biosynthetic process"/>
    <property type="evidence" value="ECO:0007669"/>
    <property type="project" value="UniProtKB-ARBA"/>
</dbReference>
<name>A0AAV8VFM8_9CUCU</name>
<feature type="region of interest" description="Disordered" evidence="1">
    <location>
        <begin position="442"/>
        <end position="462"/>
    </location>
</feature>
<accession>A0AAV8VFM8</accession>
<proteinExistence type="predicted"/>
<protein>
    <recommendedName>
        <fullName evidence="4">DNA-directed DNA polymerase</fullName>
    </recommendedName>
</protein>
<dbReference type="EMBL" id="JANEYG010000114">
    <property type="protein sequence ID" value="KAJ8912711.1"/>
    <property type="molecule type" value="Genomic_DNA"/>
</dbReference>
<comment type="caution">
    <text evidence="2">The sequence shown here is derived from an EMBL/GenBank/DDBJ whole genome shotgun (WGS) entry which is preliminary data.</text>
</comment>
<dbReference type="InterPro" id="IPR043502">
    <property type="entry name" value="DNA/RNA_pol_sf"/>
</dbReference>
<evidence type="ECO:0000313" key="3">
    <source>
        <dbReference type="Proteomes" id="UP001159042"/>
    </source>
</evidence>
<evidence type="ECO:0000313" key="2">
    <source>
        <dbReference type="EMBL" id="KAJ8912711.1"/>
    </source>
</evidence>
<sequence>MSSSLDKLSSYLNDNQKRITKIFYDNDEKFNLVTRKGVFPYEYLDSWEKLKETSLPPKECFYSKIKNSEISEEDYIHACNVWNSFNIKTLQEYAELYLTTDVLLLVDVFENFREVCLQTYQLDSLHYYTAPGLAFDALLKITKVKLELLQDIDMILFFEKGIRGGISQCSNRYGKANNKYIGEKFNSEEPSSYLLYLDINNLYGAAMCQALPIGEFQWINNVDIYNENFLSIPDNNEYGYVLEVDLHYPKELFELHKDLPLCPQHIIPPISTSNIPKLLTTLYDKSKYVIHYKNLQQAVKLDDIYEHIKTDIHKFDTSDYAVDNIYNIPRVNKKELGLMKDENSGKIMLEFIGLRSKMYCYKLQMNEDEEKKQIQKLIDNRFSNEYITNFIQNFGVTKKAKGIQSSALKLISFDDYFNCLFDNHEIDVTQNSILSKKHEMKKATSSDSASQDKGTSNVPATSTVKKSTWDSVFEDTERFKRSKDVPPTSKRIELLDIPTEQDFLEMKRDLIHCLTDHFWLYQAQPQTELDWKAMEEEYKWACIHDEICREYWTEIKCMISYYLQIHKYYKNRKRCATAHCESCSPKKLQ</sequence>
<evidence type="ECO:0000256" key="1">
    <source>
        <dbReference type="SAM" id="MobiDB-lite"/>
    </source>
</evidence>
<feature type="compositionally biased region" description="Polar residues" evidence="1">
    <location>
        <begin position="443"/>
        <end position="462"/>
    </location>
</feature>
<dbReference type="Proteomes" id="UP001159042">
    <property type="component" value="Unassembled WGS sequence"/>
</dbReference>
<dbReference type="PANTHER" id="PTHR31511">
    <property type="entry name" value="PROTEIN CBG23764"/>
    <property type="match status" value="1"/>
</dbReference>
<evidence type="ECO:0008006" key="4">
    <source>
        <dbReference type="Google" id="ProtNLM"/>
    </source>
</evidence>
<dbReference type="SUPFAM" id="SSF56672">
    <property type="entry name" value="DNA/RNA polymerases"/>
    <property type="match status" value="1"/>
</dbReference>
<dbReference type="AlphaFoldDB" id="A0AAV8VFM8"/>
<reference evidence="2 3" key="1">
    <citation type="journal article" date="2023" name="Insect Mol. Biol.">
        <title>Genome sequencing provides insights into the evolution of gene families encoding plant cell wall-degrading enzymes in longhorned beetles.</title>
        <authorList>
            <person name="Shin N.R."/>
            <person name="Okamura Y."/>
            <person name="Kirsch R."/>
            <person name="Pauchet Y."/>
        </authorList>
    </citation>
    <scope>NUCLEOTIDE SEQUENCE [LARGE SCALE GENOMIC DNA]</scope>
    <source>
        <strain evidence="2">EAD_L_NR</strain>
    </source>
</reference>
<dbReference type="PANTHER" id="PTHR31511:SF12">
    <property type="entry name" value="RHO TERMINATION FACTOR N-TERMINAL DOMAIN-CONTAINING PROTEIN"/>
    <property type="match status" value="1"/>
</dbReference>
<organism evidence="2 3">
    <name type="scientific">Exocentrus adspersus</name>
    <dbReference type="NCBI Taxonomy" id="1586481"/>
    <lineage>
        <taxon>Eukaryota</taxon>
        <taxon>Metazoa</taxon>
        <taxon>Ecdysozoa</taxon>
        <taxon>Arthropoda</taxon>
        <taxon>Hexapoda</taxon>
        <taxon>Insecta</taxon>
        <taxon>Pterygota</taxon>
        <taxon>Neoptera</taxon>
        <taxon>Endopterygota</taxon>
        <taxon>Coleoptera</taxon>
        <taxon>Polyphaga</taxon>
        <taxon>Cucujiformia</taxon>
        <taxon>Chrysomeloidea</taxon>
        <taxon>Cerambycidae</taxon>
        <taxon>Lamiinae</taxon>
        <taxon>Acanthocinini</taxon>
        <taxon>Exocentrus</taxon>
    </lineage>
</organism>
<gene>
    <name evidence="2" type="ORF">NQ315_012265</name>
</gene>
<keyword evidence="3" id="KW-1185">Reference proteome</keyword>